<dbReference type="PANTHER" id="PTHR48111:SF1">
    <property type="entry name" value="TWO-COMPONENT RESPONSE REGULATOR ORR33"/>
    <property type="match status" value="1"/>
</dbReference>
<keyword evidence="2" id="KW-0902">Two-component regulatory system</keyword>
<dbReference type="RefSeq" id="WP_339403957.1">
    <property type="nucleotide sequence ID" value="NZ_JBBGAZ010000007.1"/>
</dbReference>
<evidence type="ECO:0000313" key="11">
    <source>
        <dbReference type="Proteomes" id="UP001368270"/>
    </source>
</evidence>
<evidence type="ECO:0000256" key="5">
    <source>
        <dbReference type="ARBA" id="ARBA00023163"/>
    </source>
</evidence>
<feature type="domain" description="Response regulatory" evidence="8">
    <location>
        <begin position="2"/>
        <end position="117"/>
    </location>
</feature>
<evidence type="ECO:0000313" key="10">
    <source>
        <dbReference type="EMBL" id="MEJ5219128.1"/>
    </source>
</evidence>
<keyword evidence="4 7" id="KW-0238">DNA-binding</keyword>
<dbReference type="SMART" id="SM00862">
    <property type="entry name" value="Trans_reg_C"/>
    <property type="match status" value="1"/>
</dbReference>
<evidence type="ECO:0000256" key="3">
    <source>
        <dbReference type="ARBA" id="ARBA00023015"/>
    </source>
</evidence>
<protein>
    <submittedName>
        <fullName evidence="10">Response regulator transcription factor</fullName>
    </submittedName>
</protein>
<dbReference type="PROSITE" id="PS50110">
    <property type="entry name" value="RESPONSE_REGULATORY"/>
    <property type="match status" value="1"/>
</dbReference>
<dbReference type="Gene3D" id="6.10.250.690">
    <property type="match status" value="1"/>
</dbReference>
<dbReference type="EMBL" id="JBBGAZ010000007">
    <property type="protein sequence ID" value="MEJ5219128.1"/>
    <property type="molecule type" value="Genomic_DNA"/>
</dbReference>
<evidence type="ECO:0000256" key="4">
    <source>
        <dbReference type="ARBA" id="ARBA00023125"/>
    </source>
</evidence>
<proteinExistence type="predicted"/>
<keyword evidence="11" id="KW-1185">Reference proteome</keyword>
<feature type="modified residue" description="4-aspartylphosphate" evidence="6">
    <location>
        <position position="52"/>
    </location>
</feature>
<feature type="DNA-binding region" description="OmpR/PhoB-type" evidence="7">
    <location>
        <begin position="125"/>
        <end position="221"/>
    </location>
</feature>
<feature type="domain" description="OmpR/PhoB-type" evidence="9">
    <location>
        <begin position="125"/>
        <end position="221"/>
    </location>
</feature>
<dbReference type="SUPFAM" id="SSF52172">
    <property type="entry name" value="CheY-like"/>
    <property type="match status" value="1"/>
</dbReference>
<dbReference type="Pfam" id="PF00486">
    <property type="entry name" value="Trans_reg_C"/>
    <property type="match status" value="1"/>
</dbReference>
<accession>A0ABU8QI79</accession>
<evidence type="ECO:0000256" key="2">
    <source>
        <dbReference type="ARBA" id="ARBA00023012"/>
    </source>
</evidence>
<dbReference type="PROSITE" id="PS51755">
    <property type="entry name" value="OMPR_PHOB"/>
    <property type="match status" value="1"/>
</dbReference>
<dbReference type="Gene3D" id="1.10.10.10">
    <property type="entry name" value="Winged helix-like DNA-binding domain superfamily/Winged helix DNA-binding domain"/>
    <property type="match status" value="1"/>
</dbReference>
<evidence type="ECO:0000256" key="6">
    <source>
        <dbReference type="PROSITE-ProRule" id="PRU00169"/>
    </source>
</evidence>
<organism evidence="10 11">
    <name type="scientific">Cognatishimia coralii</name>
    <dbReference type="NCBI Taxonomy" id="3083254"/>
    <lineage>
        <taxon>Bacteria</taxon>
        <taxon>Pseudomonadati</taxon>
        <taxon>Pseudomonadota</taxon>
        <taxon>Alphaproteobacteria</taxon>
        <taxon>Rhodobacterales</taxon>
        <taxon>Paracoccaceae</taxon>
        <taxon>Cognatishimia</taxon>
    </lineage>
</organism>
<evidence type="ECO:0000259" key="9">
    <source>
        <dbReference type="PROSITE" id="PS51755"/>
    </source>
</evidence>
<name>A0ABU8QI79_9RHOB</name>
<dbReference type="InterPro" id="IPR001789">
    <property type="entry name" value="Sig_transdc_resp-reg_receiver"/>
</dbReference>
<dbReference type="Pfam" id="PF00072">
    <property type="entry name" value="Response_reg"/>
    <property type="match status" value="1"/>
</dbReference>
<dbReference type="Gene3D" id="3.40.50.2300">
    <property type="match status" value="1"/>
</dbReference>
<dbReference type="InterPro" id="IPR039420">
    <property type="entry name" value="WalR-like"/>
</dbReference>
<evidence type="ECO:0000259" key="8">
    <source>
        <dbReference type="PROSITE" id="PS50110"/>
    </source>
</evidence>
<evidence type="ECO:0000256" key="1">
    <source>
        <dbReference type="ARBA" id="ARBA00022553"/>
    </source>
</evidence>
<dbReference type="PANTHER" id="PTHR48111">
    <property type="entry name" value="REGULATOR OF RPOS"/>
    <property type="match status" value="1"/>
</dbReference>
<keyword evidence="3" id="KW-0805">Transcription regulation</keyword>
<gene>
    <name evidence="10" type="ORF">WG622_12805</name>
</gene>
<dbReference type="InterPro" id="IPR011006">
    <property type="entry name" value="CheY-like_superfamily"/>
</dbReference>
<dbReference type="Proteomes" id="UP001368270">
    <property type="component" value="Unassembled WGS sequence"/>
</dbReference>
<reference evidence="10 11" key="1">
    <citation type="submission" date="2024-03" db="EMBL/GenBank/DDBJ databases">
        <title>Cognatishimia coralii sp. nov., a marine bacterium isolated from coral surrounding seawater.</title>
        <authorList>
            <person name="Liu X."/>
            <person name="Liu S."/>
            <person name="Sun H."/>
            <person name="Zhang Y."/>
        </authorList>
    </citation>
    <scope>NUCLEOTIDE SEQUENCE [LARGE SCALE GENOMIC DNA]</scope>
    <source>
        <strain evidence="10 11">D5M38</strain>
    </source>
</reference>
<dbReference type="InterPro" id="IPR036388">
    <property type="entry name" value="WH-like_DNA-bd_sf"/>
</dbReference>
<evidence type="ECO:0000256" key="7">
    <source>
        <dbReference type="PROSITE-ProRule" id="PRU01091"/>
    </source>
</evidence>
<comment type="caution">
    <text evidence="10">The sequence shown here is derived from an EMBL/GenBank/DDBJ whole genome shotgun (WGS) entry which is preliminary data.</text>
</comment>
<keyword evidence="1 6" id="KW-0597">Phosphoprotein</keyword>
<dbReference type="CDD" id="cd00383">
    <property type="entry name" value="trans_reg_C"/>
    <property type="match status" value="1"/>
</dbReference>
<dbReference type="InterPro" id="IPR001867">
    <property type="entry name" value="OmpR/PhoB-type_DNA-bd"/>
</dbReference>
<keyword evidence="5" id="KW-0804">Transcription</keyword>
<dbReference type="SMART" id="SM00448">
    <property type="entry name" value="REC"/>
    <property type="match status" value="1"/>
</dbReference>
<sequence>MRIVIIEDNQTLAEGMGHVLRDDGHSVDILFDGQEGLDFLKTEDAPDLIILDINLPSVDGLSLISTLRKGGLNTPCICLSALGETDDRIAGLDAGGDDYLVKPFEMAELKARIRALMRRRPSTARQDEAFGRLNYDRATRLLSHDGQPLALPKKELATFECLYDRVDQMVSKATLASHLYGTGADVEEKVVEVYISRLRKRLSAFGIEIHTARGLGYMIKESSS</sequence>